<dbReference type="EMBL" id="BGZK01003568">
    <property type="protein sequence ID" value="GBP02630.1"/>
    <property type="molecule type" value="Genomic_DNA"/>
</dbReference>
<proteinExistence type="predicted"/>
<evidence type="ECO:0000313" key="2">
    <source>
        <dbReference type="EMBL" id="GBP02630.1"/>
    </source>
</evidence>
<evidence type="ECO:0000313" key="3">
    <source>
        <dbReference type="Proteomes" id="UP000299102"/>
    </source>
</evidence>
<dbReference type="Proteomes" id="UP000299102">
    <property type="component" value="Unassembled WGS sequence"/>
</dbReference>
<sequence>MKFNNKSCRFSPVFLGSGISPVLTHFCAGATLRLRTPQNSDITDEEMETDEDDSDIRSEDFSDAFDED</sequence>
<accession>A0A4C1SN83</accession>
<feature type="compositionally biased region" description="Acidic residues" evidence="1">
    <location>
        <begin position="42"/>
        <end position="54"/>
    </location>
</feature>
<gene>
    <name evidence="2" type="ORF">EVAR_99471_1</name>
</gene>
<name>A0A4C1SN83_EUMVA</name>
<keyword evidence="3" id="KW-1185">Reference proteome</keyword>
<dbReference type="AlphaFoldDB" id="A0A4C1SN83"/>
<protein>
    <submittedName>
        <fullName evidence="2">Uncharacterized protein</fullName>
    </submittedName>
</protein>
<evidence type="ECO:0000256" key="1">
    <source>
        <dbReference type="SAM" id="MobiDB-lite"/>
    </source>
</evidence>
<feature type="region of interest" description="Disordered" evidence="1">
    <location>
        <begin position="37"/>
        <end position="68"/>
    </location>
</feature>
<reference evidence="2 3" key="1">
    <citation type="journal article" date="2019" name="Commun. Biol.">
        <title>The bagworm genome reveals a unique fibroin gene that provides high tensile strength.</title>
        <authorList>
            <person name="Kono N."/>
            <person name="Nakamura H."/>
            <person name="Ohtoshi R."/>
            <person name="Tomita M."/>
            <person name="Numata K."/>
            <person name="Arakawa K."/>
        </authorList>
    </citation>
    <scope>NUCLEOTIDE SEQUENCE [LARGE SCALE GENOMIC DNA]</scope>
</reference>
<comment type="caution">
    <text evidence="2">The sequence shown here is derived from an EMBL/GenBank/DDBJ whole genome shotgun (WGS) entry which is preliminary data.</text>
</comment>
<organism evidence="2 3">
    <name type="scientific">Eumeta variegata</name>
    <name type="common">Bagworm moth</name>
    <name type="synonym">Eumeta japonica</name>
    <dbReference type="NCBI Taxonomy" id="151549"/>
    <lineage>
        <taxon>Eukaryota</taxon>
        <taxon>Metazoa</taxon>
        <taxon>Ecdysozoa</taxon>
        <taxon>Arthropoda</taxon>
        <taxon>Hexapoda</taxon>
        <taxon>Insecta</taxon>
        <taxon>Pterygota</taxon>
        <taxon>Neoptera</taxon>
        <taxon>Endopterygota</taxon>
        <taxon>Lepidoptera</taxon>
        <taxon>Glossata</taxon>
        <taxon>Ditrysia</taxon>
        <taxon>Tineoidea</taxon>
        <taxon>Psychidae</taxon>
        <taxon>Oiketicinae</taxon>
        <taxon>Eumeta</taxon>
    </lineage>
</organism>